<organism evidence="1 2">
    <name type="scientific">Parendozoicomonas callyspongiae</name>
    <dbReference type="NCBI Taxonomy" id="2942213"/>
    <lineage>
        <taxon>Bacteria</taxon>
        <taxon>Pseudomonadati</taxon>
        <taxon>Pseudomonadota</taxon>
        <taxon>Gammaproteobacteria</taxon>
        <taxon>Oceanospirillales</taxon>
        <taxon>Endozoicomonadaceae</taxon>
        <taxon>Parendozoicomonas</taxon>
    </lineage>
</organism>
<dbReference type="EMBL" id="JAMFLX010000004">
    <property type="protein sequence ID" value="MCL6269201.1"/>
    <property type="molecule type" value="Genomic_DNA"/>
</dbReference>
<name>A0ABT0PDT6_9GAMM</name>
<comment type="caution">
    <text evidence="1">The sequence shown here is derived from an EMBL/GenBank/DDBJ whole genome shotgun (WGS) entry which is preliminary data.</text>
</comment>
<evidence type="ECO:0000313" key="1">
    <source>
        <dbReference type="EMBL" id="MCL6269201.1"/>
    </source>
</evidence>
<keyword evidence="2" id="KW-1185">Reference proteome</keyword>
<dbReference type="Proteomes" id="UP001203338">
    <property type="component" value="Unassembled WGS sequence"/>
</dbReference>
<dbReference type="RefSeq" id="WP_249698154.1">
    <property type="nucleotide sequence ID" value="NZ_JAMFLX010000004.1"/>
</dbReference>
<evidence type="ECO:0000313" key="2">
    <source>
        <dbReference type="Proteomes" id="UP001203338"/>
    </source>
</evidence>
<accession>A0ABT0PDT6</accession>
<reference evidence="1 2" key="1">
    <citation type="submission" date="2022-05" db="EMBL/GenBank/DDBJ databases">
        <authorList>
            <person name="Park J.-S."/>
        </authorList>
    </citation>
    <scope>NUCLEOTIDE SEQUENCE [LARGE SCALE GENOMIC DNA]</scope>
    <source>
        <strain evidence="1 2">2012CJ34-2</strain>
    </source>
</reference>
<sequence>MSTCIHRHAIIAHIPDERIVANMDVECVIIPETPASAVDVKVDIIQRGGKRLSKHFVLPADISYNLPHYLRGILQEAHLESKDLTSPLVTDKGSTSPMVMELLDELVSKLRSNQTSVDISRYLSFHT</sequence>
<gene>
    <name evidence="1" type="ORF">M3P05_04485</name>
</gene>
<proteinExistence type="predicted"/>
<protein>
    <submittedName>
        <fullName evidence="1">Uncharacterized protein</fullName>
    </submittedName>
</protein>